<reference evidence="1" key="1">
    <citation type="submission" date="2023-10" db="EMBL/GenBank/DDBJ databases">
        <authorList>
            <person name="Chen Y."/>
            <person name="Shah S."/>
            <person name="Dougan E. K."/>
            <person name="Thang M."/>
            <person name="Chan C."/>
        </authorList>
    </citation>
    <scope>NUCLEOTIDE SEQUENCE [LARGE SCALE GENOMIC DNA]</scope>
</reference>
<evidence type="ECO:0000313" key="2">
    <source>
        <dbReference type="Proteomes" id="UP001189429"/>
    </source>
</evidence>
<proteinExistence type="predicted"/>
<sequence>MAPAPAGGRNADEWRAAREWARRSADRAVLKLSEEIARTRDHLAVVEDALAAVVGCNEVAPRLRALPPALRETLAGPAPTWLETLRRKVALHADADGVDVATAGEAALKRAQKGPRLEARLEAERGSAAVGARLSPDAAPFVPASCFAPGAWDVEQLAAGDQRVASVQPQEQEALETEHEALGVQDGPTFDGSGLPIVGGCSGAPCEGTAEVSAGTSATELEAFFRGAKERMKPAALAIAEAGSRGLDDDSEAQRAELAAAADRLVELEAFVVGEIVPAGLAPFAAEGGPAVGATAAAASGRAAVSRGTGGRGMLGTGGDDGFDVELEAADRGSGGPQHGGPQAATAARARDLAQLFASCVAEISSWVGVGRASG</sequence>
<dbReference type="EMBL" id="CAUYUJ010014454">
    <property type="protein sequence ID" value="CAK0841422.1"/>
    <property type="molecule type" value="Genomic_DNA"/>
</dbReference>
<organism evidence="1 2">
    <name type="scientific">Prorocentrum cordatum</name>
    <dbReference type="NCBI Taxonomy" id="2364126"/>
    <lineage>
        <taxon>Eukaryota</taxon>
        <taxon>Sar</taxon>
        <taxon>Alveolata</taxon>
        <taxon>Dinophyceae</taxon>
        <taxon>Prorocentrales</taxon>
        <taxon>Prorocentraceae</taxon>
        <taxon>Prorocentrum</taxon>
    </lineage>
</organism>
<gene>
    <name evidence="1" type="ORF">PCOR1329_LOCUS36629</name>
</gene>
<comment type="caution">
    <text evidence="1">The sequence shown here is derived from an EMBL/GenBank/DDBJ whole genome shotgun (WGS) entry which is preliminary data.</text>
</comment>
<evidence type="ECO:0000313" key="1">
    <source>
        <dbReference type="EMBL" id="CAK0841422.1"/>
    </source>
</evidence>
<dbReference type="Proteomes" id="UP001189429">
    <property type="component" value="Unassembled WGS sequence"/>
</dbReference>
<keyword evidence="2" id="KW-1185">Reference proteome</keyword>
<name>A0ABN9T8K4_9DINO</name>
<accession>A0ABN9T8K4</accession>
<protein>
    <submittedName>
        <fullName evidence="1">Uncharacterized protein</fullName>
    </submittedName>
</protein>